<accession>B7Q5M3</accession>
<protein>
    <submittedName>
        <fullName evidence="2 3">Uncharacterized protein</fullName>
    </submittedName>
</protein>
<feature type="region of interest" description="Disordered" evidence="1">
    <location>
        <begin position="37"/>
        <end position="102"/>
    </location>
</feature>
<reference evidence="3" key="2">
    <citation type="submission" date="2020-05" db="UniProtKB">
        <authorList>
            <consortium name="EnsemblMetazoa"/>
        </authorList>
    </citation>
    <scope>IDENTIFICATION</scope>
    <source>
        <strain evidence="3">wikel</strain>
    </source>
</reference>
<evidence type="ECO:0000313" key="4">
    <source>
        <dbReference type="Proteomes" id="UP000001555"/>
    </source>
</evidence>
<evidence type="ECO:0000256" key="1">
    <source>
        <dbReference type="SAM" id="MobiDB-lite"/>
    </source>
</evidence>
<evidence type="ECO:0000313" key="2">
    <source>
        <dbReference type="EMBL" id="EEC14145.1"/>
    </source>
</evidence>
<dbReference type="InParanoid" id="B7Q5M3"/>
<keyword evidence="4" id="KW-1185">Reference proteome</keyword>
<dbReference type="VEuPathDB" id="VectorBase:ISCW011385"/>
<sequence length="102" mass="11406">MSKKGSLNRLQSVNFPKACHNSLRSPLLSRQNGMKMLRGNSSSIRSPPSTLLGPHGKKKKKGGQTNQTFLCRGRKEAEKLIRPSRLQSPKLWQPKCPVPLDM</sequence>
<dbReference type="PaxDb" id="6945-B7Q5M3"/>
<dbReference type="AlphaFoldDB" id="B7Q5M3"/>
<feature type="compositionally biased region" description="Polar residues" evidence="1">
    <location>
        <begin position="39"/>
        <end position="49"/>
    </location>
</feature>
<dbReference type="Proteomes" id="UP000001555">
    <property type="component" value="Unassembled WGS sequence"/>
</dbReference>
<organism>
    <name type="scientific">Ixodes scapularis</name>
    <name type="common">Black-legged tick</name>
    <name type="synonym">Deer tick</name>
    <dbReference type="NCBI Taxonomy" id="6945"/>
    <lineage>
        <taxon>Eukaryota</taxon>
        <taxon>Metazoa</taxon>
        <taxon>Ecdysozoa</taxon>
        <taxon>Arthropoda</taxon>
        <taxon>Chelicerata</taxon>
        <taxon>Arachnida</taxon>
        <taxon>Acari</taxon>
        <taxon>Parasitiformes</taxon>
        <taxon>Ixodida</taxon>
        <taxon>Ixodoidea</taxon>
        <taxon>Ixodidae</taxon>
        <taxon>Ixodinae</taxon>
        <taxon>Ixodes</taxon>
    </lineage>
</organism>
<dbReference type="EMBL" id="ABJB010829468">
    <property type="status" value="NOT_ANNOTATED_CDS"/>
    <property type="molecule type" value="Genomic_DNA"/>
</dbReference>
<dbReference type="EnsemblMetazoa" id="ISCW011385-RA">
    <property type="protein sequence ID" value="ISCW011385-PA"/>
    <property type="gene ID" value="ISCW011385"/>
</dbReference>
<dbReference type="HOGENOM" id="CLU_2280468_0_0_1"/>
<evidence type="ECO:0000313" key="3">
    <source>
        <dbReference type="EnsemblMetazoa" id="ISCW011385-PA"/>
    </source>
</evidence>
<gene>
    <name evidence="2" type="ORF">IscW_ISCW011385</name>
</gene>
<dbReference type="EMBL" id="DS862299">
    <property type="protein sequence ID" value="EEC14145.1"/>
    <property type="molecule type" value="Genomic_DNA"/>
</dbReference>
<dbReference type="VEuPathDB" id="VectorBase:ISCI011385"/>
<reference evidence="2 4" key="1">
    <citation type="submission" date="2008-03" db="EMBL/GenBank/DDBJ databases">
        <title>Annotation of Ixodes scapularis.</title>
        <authorList>
            <consortium name="Ixodes scapularis Genome Project Consortium"/>
            <person name="Caler E."/>
            <person name="Hannick L.I."/>
            <person name="Bidwell S."/>
            <person name="Joardar V."/>
            <person name="Thiagarajan M."/>
            <person name="Amedeo P."/>
            <person name="Galinsky K.J."/>
            <person name="Schobel S."/>
            <person name="Inman J."/>
            <person name="Hostetler J."/>
            <person name="Miller J."/>
            <person name="Hammond M."/>
            <person name="Megy K."/>
            <person name="Lawson D."/>
            <person name="Kodira C."/>
            <person name="Sutton G."/>
            <person name="Meyer J."/>
            <person name="Hill C.A."/>
            <person name="Birren B."/>
            <person name="Nene V."/>
            <person name="Collins F."/>
            <person name="Alarcon-Chaidez F."/>
            <person name="Wikel S."/>
            <person name="Strausberg R."/>
        </authorList>
    </citation>
    <scope>NUCLEOTIDE SEQUENCE [LARGE SCALE GENOMIC DNA]</scope>
    <source>
        <strain evidence="4">Wikel</strain>
        <strain evidence="2">Wikel colony</strain>
    </source>
</reference>
<proteinExistence type="predicted"/>
<name>B7Q5M3_IXOSC</name>